<reference evidence="3 4" key="1">
    <citation type="journal article" date="2017" name="BMC Genomics">
        <title>Comparative genomic and phylogenomic analyses of the Bifidobacteriaceae family.</title>
        <authorList>
            <person name="Lugli G.A."/>
            <person name="Milani C."/>
            <person name="Turroni F."/>
            <person name="Duranti S."/>
            <person name="Mancabelli L."/>
            <person name="Mangifesta M."/>
            <person name="Ferrario C."/>
            <person name="Modesto M."/>
            <person name="Mattarelli P."/>
            <person name="Jiri K."/>
            <person name="van Sinderen D."/>
            <person name="Ventura M."/>
        </authorList>
    </citation>
    <scope>NUCLEOTIDE SEQUENCE [LARGE SCALE GENOMIC DNA]</scope>
    <source>
        <strain evidence="3 4">DSM 28807</strain>
    </source>
</reference>
<organism evidence="3 4">
    <name type="scientific">Bifidobacterium lemurum</name>
    <dbReference type="NCBI Taxonomy" id="1603886"/>
    <lineage>
        <taxon>Bacteria</taxon>
        <taxon>Bacillati</taxon>
        <taxon>Actinomycetota</taxon>
        <taxon>Actinomycetes</taxon>
        <taxon>Bifidobacteriales</taxon>
        <taxon>Bifidobacteriaceae</taxon>
        <taxon>Bifidobacterium</taxon>
    </lineage>
</organism>
<dbReference type="AlphaFoldDB" id="A0A261FLP7"/>
<evidence type="ECO:0000259" key="2">
    <source>
        <dbReference type="Pfam" id="PF01551"/>
    </source>
</evidence>
<accession>A0A261FLP7</accession>
<gene>
    <name evidence="3" type="ORF">BLEM_2090</name>
</gene>
<dbReference type="InterPro" id="IPR016047">
    <property type="entry name" value="M23ase_b-sheet_dom"/>
</dbReference>
<dbReference type="InterPro" id="IPR011055">
    <property type="entry name" value="Dup_hybrid_motif"/>
</dbReference>
<dbReference type="Proteomes" id="UP000216352">
    <property type="component" value="Unassembled WGS sequence"/>
</dbReference>
<dbReference type="Gene3D" id="2.70.70.10">
    <property type="entry name" value="Glucose Permease (Domain IIA)"/>
    <property type="match status" value="1"/>
</dbReference>
<dbReference type="GO" id="GO:0004222">
    <property type="term" value="F:metalloendopeptidase activity"/>
    <property type="evidence" value="ECO:0007669"/>
    <property type="project" value="TreeGrafter"/>
</dbReference>
<dbReference type="CDD" id="cd12797">
    <property type="entry name" value="M23_peptidase"/>
    <property type="match status" value="1"/>
</dbReference>
<keyword evidence="1" id="KW-0472">Membrane</keyword>
<dbReference type="InterPro" id="IPR050570">
    <property type="entry name" value="Cell_wall_metabolism_enzyme"/>
</dbReference>
<feature type="domain" description="M23ase beta-sheet core" evidence="2">
    <location>
        <begin position="126"/>
        <end position="213"/>
    </location>
</feature>
<keyword evidence="1" id="KW-0812">Transmembrane</keyword>
<keyword evidence="4" id="KW-1185">Reference proteome</keyword>
<dbReference type="PANTHER" id="PTHR21666:SF270">
    <property type="entry name" value="MUREIN HYDROLASE ACTIVATOR ENVC"/>
    <property type="match status" value="1"/>
</dbReference>
<sequence>MNRYIGRCGERHDQSRARKTRFEYERRQVQEERRRALASAMAIFAAMALLLACMLASGAGQSRHVLADEHDGCASAMPIAFTVMAVDISASVSSDESRCQAVFDWPVAQVSLEQEFRRPPATWASGHRGVDLLAEEGTVLLAPADGVVSFAGVVAGKDVVSVRHGTITSSFEPATTDLKVGSGVRRGEDFAVAGGDSDHCGNRCVHWGLRRGADDYLDPSAYTARTVIALKPTARPAA</sequence>
<dbReference type="SUPFAM" id="SSF51261">
    <property type="entry name" value="Duplicated hybrid motif"/>
    <property type="match status" value="1"/>
</dbReference>
<keyword evidence="1" id="KW-1133">Transmembrane helix</keyword>
<dbReference type="EMBL" id="MWWX01000019">
    <property type="protein sequence ID" value="OZG59915.1"/>
    <property type="molecule type" value="Genomic_DNA"/>
</dbReference>
<dbReference type="STRING" id="1603886.GCA_001895165_01519"/>
<evidence type="ECO:0000313" key="4">
    <source>
        <dbReference type="Proteomes" id="UP000216352"/>
    </source>
</evidence>
<evidence type="ECO:0000313" key="3">
    <source>
        <dbReference type="EMBL" id="OZG59915.1"/>
    </source>
</evidence>
<proteinExistence type="predicted"/>
<dbReference type="PANTHER" id="PTHR21666">
    <property type="entry name" value="PEPTIDASE-RELATED"/>
    <property type="match status" value="1"/>
</dbReference>
<protein>
    <submittedName>
        <fullName evidence="3">Peptidase M23</fullName>
    </submittedName>
</protein>
<feature type="transmembrane region" description="Helical" evidence="1">
    <location>
        <begin position="36"/>
        <end position="57"/>
    </location>
</feature>
<evidence type="ECO:0000256" key="1">
    <source>
        <dbReference type="SAM" id="Phobius"/>
    </source>
</evidence>
<dbReference type="RefSeq" id="WP_072726156.1">
    <property type="nucleotide sequence ID" value="NZ_BDIS01000019.1"/>
</dbReference>
<name>A0A261FLP7_9BIFI</name>
<comment type="caution">
    <text evidence="3">The sequence shown here is derived from an EMBL/GenBank/DDBJ whole genome shotgun (WGS) entry which is preliminary data.</text>
</comment>
<dbReference type="Pfam" id="PF01551">
    <property type="entry name" value="Peptidase_M23"/>
    <property type="match status" value="1"/>
</dbReference>